<protein>
    <submittedName>
        <fullName evidence="4">Bacterioferritin domain protein</fullName>
    </submittedName>
</protein>
<reference evidence="4 5" key="1">
    <citation type="journal article" date="2009" name="PLoS Genet.">
        <title>Localized plasticity in the streamlined genomes of vinyl chloride respiring Dehalococcoides.</title>
        <authorList>
            <person name="McMurdie P.J."/>
            <person name="Behrens S.F."/>
            <person name="Muller J.A."/>
            <person name="Goke J."/>
            <person name="Ritalahti K.M."/>
            <person name="Wagner R."/>
            <person name="Goltsman E."/>
            <person name="Lapidus A."/>
            <person name="Holmes S."/>
            <person name="Loffler F.E."/>
            <person name="Spormann A.M."/>
        </authorList>
    </citation>
    <scope>NUCLEOTIDE SEQUENCE [LARGE SCALE GENOMIC DNA]</scope>
    <source>
        <strain evidence="4 5">VS</strain>
    </source>
</reference>
<dbReference type="InterPro" id="IPR012347">
    <property type="entry name" value="Ferritin-like"/>
</dbReference>
<dbReference type="HOGENOM" id="CLU_926775_0_0_0"/>
<dbReference type="GO" id="GO:0004322">
    <property type="term" value="F:ferroxidase activity"/>
    <property type="evidence" value="ECO:0007669"/>
    <property type="project" value="TreeGrafter"/>
</dbReference>
<dbReference type="Pfam" id="PF00210">
    <property type="entry name" value="Ferritin"/>
    <property type="match status" value="2"/>
</dbReference>
<keyword evidence="1" id="KW-0409">Iron storage</keyword>
<evidence type="ECO:0000256" key="1">
    <source>
        <dbReference type="ARBA" id="ARBA00022434"/>
    </source>
</evidence>
<keyword evidence="2" id="KW-0408">Iron</keyword>
<proteinExistence type="predicted"/>
<accession>D2BI06</accession>
<dbReference type="Gene3D" id="1.20.1260.10">
    <property type="match status" value="2"/>
</dbReference>
<dbReference type="OrthoDB" id="9791649at2"/>
<dbReference type="GO" id="GO:0006879">
    <property type="term" value="P:intracellular iron ion homeostasis"/>
    <property type="evidence" value="ECO:0007669"/>
    <property type="project" value="UniProtKB-KW"/>
</dbReference>
<name>D2BI06_DEHMV</name>
<feature type="domain" description="Ferritin/DPS" evidence="3">
    <location>
        <begin position="158"/>
        <end position="274"/>
    </location>
</feature>
<dbReference type="Proteomes" id="UP000002506">
    <property type="component" value="Chromosome"/>
</dbReference>
<dbReference type="eggNOG" id="COG1633">
    <property type="taxonomic scope" value="Bacteria"/>
</dbReference>
<dbReference type="GO" id="GO:0008199">
    <property type="term" value="F:ferric iron binding"/>
    <property type="evidence" value="ECO:0007669"/>
    <property type="project" value="InterPro"/>
</dbReference>
<dbReference type="GO" id="GO:0020037">
    <property type="term" value="F:heme binding"/>
    <property type="evidence" value="ECO:0007669"/>
    <property type="project" value="TreeGrafter"/>
</dbReference>
<dbReference type="CDD" id="cd00657">
    <property type="entry name" value="Ferritin_like"/>
    <property type="match status" value="2"/>
</dbReference>
<dbReference type="InterPro" id="IPR008331">
    <property type="entry name" value="Ferritin_DPS_dom"/>
</dbReference>
<evidence type="ECO:0000313" key="4">
    <source>
        <dbReference type="EMBL" id="ACZ61956.1"/>
    </source>
</evidence>
<dbReference type="EMBL" id="CP001827">
    <property type="protein sequence ID" value="ACZ61956.1"/>
    <property type="molecule type" value="Genomic_DNA"/>
</dbReference>
<sequence length="275" mass="32112">MEKPRIIELLKRDMEDEHGAIIQYLGHAYAIGEGEVACEIEAIAREEMRHLDWLAEAITDLGGELSFKRGMMDMTGKTVFEWMQANVGLENGAIAQYREHIKLIDNLKIKRLLERILSDEESHQGDFKHFVEMTLREKMTDKRGNTTDNNTENLSWGIKHEYTVIIQYLLQSYAAKNEETRKELQDQAVNEMQHMGWLSEKMIDKKGRPHLEHDKFEKTLEHNTMLKADIELEHKVADKYEQSAAQSTEGDVKELFRKLAAHERYHAEIFKDLLE</sequence>
<evidence type="ECO:0000313" key="5">
    <source>
        <dbReference type="Proteomes" id="UP000002506"/>
    </source>
</evidence>
<organism evidence="4 5">
    <name type="scientific">Dehalococcoides mccartyi (strain VS)</name>
    <dbReference type="NCBI Taxonomy" id="311424"/>
    <lineage>
        <taxon>Bacteria</taxon>
        <taxon>Bacillati</taxon>
        <taxon>Chloroflexota</taxon>
        <taxon>Dehalococcoidia</taxon>
        <taxon>Dehalococcoidales</taxon>
        <taxon>Dehalococcoidaceae</taxon>
        <taxon>Dehalococcoides</taxon>
    </lineage>
</organism>
<feature type="domain" description="Ferritin/DPS" evidence="3">
    <location>
        <begin position="7"/>
        <end position="132"/>
    </location>
</feature>
<dbReference type="PANTHER" id="PTHR30295">
    <property type="entry name" value="BACTERIOFERRITIN"/>
    <property type="match status" value="1"/>
</dbReference>
<gene>
    <name evidence="4" type="ordered locus">DhcVS_826</name>
</gene>
<dbReference type="AlphaFoldDB" id="D2BI06"/>
<dbReference type="GO" id="GO:0005829">
    <property type="term" value="C:cytosol"/>
    <property type="evidence" value="ECO:0007669"/>
    <property type="project" value="TreeGrafter"/>
</dbReference>
<evidence type="ECO:0000259" key="3">
    <source>
        <dbReference type="Pfam" id="PF00210"/>
    </source>
</evidence>
<evidence type="ECO:0000256" key="2">
    <source>
        <dbReference type="ARBA" id="ARBA00023004"/>
    </source>
</evidence>
<dbReference type="InterPro" id="IPR009078">
    <property type="entry name" value="Ferritin-like_SF"/>
</dbReference>
<dbReference type="PANTHER" id="PTHR30295:SF0">
    <property type="entry name" value="BACTERIOFERRITIN"/>
    <property type="match status" value="1"/>
</dbReference>
<dbReference type="KEGG" id="dev:DhcVS_826"/>
<dbReference type="SUPFAM" id="SSF47240">
    <property type="entry name" value="Ferritin-like"/>
    <property type="match status" value="2"/>
</dbReference>
<dbReference type="RefSeq" id="WP_012882111.1">
    <property type="nucleotide sequence ID" value="NC_013552.1"/>
</dbReference>